<organism evidence="1 2">
    <name type="scientific">Limnoraphis robusta CS-951</name>
    <dbReference type="NCBI Taxonomy" id="1637645"/>
    <lineage>
        <taxon>Bacteria</taxon>
        <taxon>Bacillati</taxon>
        <taxon>Cyanobacteriota</taxon>
        <taxon>Cyanophyceae</taxon>
        <taxon>Oscillatoriophycideae</taxon>
        <taxon>Oscillatoriales</taxon>
        <taxon>Sirenicapillariaceae</taxon>
        <taxon>Limnoraphis</taxon>
    </lineage>
</organism>
<comment type="caution">
    <text evidence="1">The sequence shown here is derived from an EMBL/GenBank/DDBJ whole genome shotgun (WGS) entry which is preliminary data.</text>
</comment>
<dbReference type="EMBL" id="LATL02000255">
    <property type="protein sequence ID" value="KKD34569.1"/>
    <property type="molecule type" value="Genomic_DNA"/>
</dbReference>
<dbReference type="Proteomes" id="UP000033607">
    <property type="component" value="Unassembled WGS sequence"/>
</dbReference>
<accession>A0A0F5Y6U8</accession>
<evidence type="ECO:0000313" key="2">
    <source>
        <dbReference type="Proteomes" id="UP000033607"/>
    </source>
</evidence>
<name>A0A0F5Y6U8_9CYAN</name>
<dbReference type="InterPro" id="IPR025458">
    <property type="entry name" value="DUF4278"/>
</dbReference>
<evidence type="ECO:0000313" key="1">
    <source>
        <dbReference type="EMBL" id="KKD34569.1"/>
    </source>
</evidence>
<dbReference type="RefSeq" id="WP_046282307.1">
    <property type="nucleotide sequence ID" value="NZ_LATL02000255.1"/>
</dbReference>
<sequence>MKLTYRTISYELNQPPIDMVESELGGKYRGNAWQVHYPRHIPVPVANSHLKYRGVAYCSEDVRSVESNGMMNVSPEIQPQTPKREPTPENIMAVHTTNICRILERRRQAALARGDERLLKLLELEARQLVC</sequence>
<proteinExistence type="predicted"/>
<reference evidence="1 2" key="1">
    <citation type="submission" date="2015-06" db="EMBL/GenBank/DDBJ databases">
        <title>Draft genome assembly of filamentous brackish cyanobacterium Limnoraphis robusta strain CS-951.</title>
        <authorList>
            <person name="Willis A."/>
            <person name="Parks M."/>
            <person name="Burford M.A."/>
        </authorList>
    </citation>
    <scope>NUCLEOTIDE SEQUENCE [LARGE SCALE GENOMIC DNA]</scope>
    <source>
        <strain evidence="1 2">CS-951</strain>
    </source>
</reference>
<gene>
    <name evidence="1" type="ORF">WN50_30110</name>
</gene>
<evidence type="ECO:0008006" key="3">
    <source>
        <dbReference type="Google" id="ProtNLM"/>
    </source>
</evidence>
<dbReference type="OrthoDB" id="515032at2"/>
<dbReference type="Pfam" id="PF14105">
    <property type="entry name" value="DUF4278"/>
    <property type="match status" value="1"/>
</dbReference>
<protein>
    <recommendedName>
        <fullName evidence="3">DUF4278 domain-containing protein</fullName>
    </recommendedName>
</protein>
<dbReference type="AlphaFoldDB" id="A0A0F5Y6U8"/>